<evidence type="ECO:0000256" key="11">
    <source>
        <dbReference type="HAMAP-Rule" id="MF_00230"/>
    </source>
</evidence>
<keyword evidence="7 11" id="KW-0328">Glycosyltransferase</keyword>
<dbReference type="PANTHER" id="PTHR43463">
    <property type="entry name" value="NICOTINATE-NUCLEOTIDE--DIMETHYLBENZIMIDAZOLE PHOSPHORIBOSYLTRANSFERASE"/>
    <property type="match status" value="1"/>
</dbReference>
<dbReference type="Gene3D" id="3.40.50.10210">
    <property type="match status" value="1"/>
</dbReference>
<keyword evidence="8 11" id="KW-0808">Transferase</keyword>
<dbReference type="AlphaFoldDB" id="A0A6N3FED9"/>
<evidence type="ECO:0000256" key="7">
    <source>
        <dbReference type="ARBA" id="ARBA00022676"/>
    </source>
</evidence>
<evidence type="ECO:0000256" key="8">
    <source>
        <dbReference type="ARBA" id="ARBA00022679"/>
    </source>
</evidence>
<dbReference type="NCBIfam" id="NF000996">
    <property type="entry name" value="PRK00105.1"/>
    <property type="match status" value="1"/>
</dbReference>
<gene>
    <name evidence="11 12" type="primary">cobT</name>
    <name evidence="12" type="ORF">CTLFYP3_02639</name>
</gene>
<keyword evidence="6 11" id="KW-0169">Cobalamin biosynthesis</keyword>
<comment type="function">
    <text evidence="1 11">Catalyzes the synthesis of alpha-ribazole-5'-phosphate from nicotinate mononucleotide (NAMN) and 5,6-dimethylbenzimidazole (DMB).</text>
</comment>
<evidence type="ECO:0000256" key="4">
    <source>
        <dbReference type="ARBA" id="ARBA00011991"/>
    </source>
</evidence>
<dbReference type="Gene3D" id="1.10.1610.10">
    <property type="match status" value="1"/>
</dbReference>
<reference evidence="12" key="1">
    <citation type="submission" date="2019-11" db="EMBL/GenBank/DDBJ databases">
        <authorList>
            <person name="Feng L."/>
        </authorList>
    </citation>
    <scope>NUCLEOTIDE SEQUENCE</scope>
    <source>
        <strain evidence="12">CTertiumLFYP3</strain>
    </source>
</reference>
<dbReference type="UniPathway" id="UPA00061">
    <property type="reaction ID" value="UER00516"/>
</dbReference>
<dbReference type="NCBIfam" id="TIGR03160">
    <property type="entry name" value="cobT_DBIPRT"/>
    <property type="match status" value="1"/>
</dbReference>
<organism evidence="12">
    <name type="scientific">Clostridium tertium</name>
    <dbReference type="NCBI Taxonomy" id="1559"/>
    <lineage>
        <taxon>Bacteria</taxon>
        <taxon>Bacillati</taxon>
        <taxon>Bacillota</taxon>
        <taxon>Clostridia</taxon>
        <taxon>Eubacteriales</taxon>
        <taxon>Clostridiaceae</taxon>
        <taxon>Clostridium</taxon>
    </lineage>
</organism>
<protein>
    <recommendedName>
        <fullName evidence="5 11">Nicotinate-nucleotide--dimethylbenzimidazole phosphoribosyltransferase</fullName>
        <shortName evidence="11">NN:DBI PRT</shortName>
        <ecNumber evidence="4 11">2.4.2.21</ecNumber>
    </recommendedName>
    <alternativeName>
        <fullName evidence="9 11">N(1)-alpha-phosphoribosyltransferase</fullName>
    </alternativeName>
</protein>
<accession>A0A6N3FED9</accession>
<dbReference type="Pfam" id="PF02277">
    <property type="entry name" value="DBI_PRT"/>
    <property type="match status" value="1"/>
</dbReference>
<feature type="active site" description="Proton acceptor" evidence="11">
    <location>
        <position position="320"/>
    </location>
</feature>
<dbReference type="PANTHER" id="PTHR43463:SF1">
    <property type="entry name" value="NICOTINATE-NUCLEOTIDE--DIMETHYLBENZIMIDAZOLE PHOSPHORIBOSYLTRANSFERASE"/>
    <property type="match status" value="1"/>
</dbReference>
<dbReference type="GO" id="GO:0009236">
    <property type="term" value="P:cobalamin biosynthetic process"/>
    <property type="evidence" value="ECO:0007669"/>
    <property type="project" value="UniProtKB-UniRule"/>
</dbReference>
<dbReference type="SUPFAM" id="SSF52733">
    <property type="entry name" value="Nicotinate mononucleotide:5,6-dimethylbenzimidazole phosphoribosyltransferase (CobT)"/>
    <property type="match status" value="1"/>
</dbReference>
<evidence type="ECO:0000256" key="2">
    <source>
        <dbReference type="ARBA" id="ARBA00005049"/>
    </source>
</evidence>
<sequence length="370" mass="39683">MNYNEEVLNIINNIKGRDEDSILSAKKRVDSLAKPLGSLGKLEDIAIKLAGITGKINNEINKKCVIILSSDNGVVEEGVASAPQYVTLAQSINFSRGKTGVAALAKANNTDLIVVDIGINSDIEVPGAINRKIRKGTSNIVNEPAMSKEECLKAIYIGIETVKLAKEKDYDIIGVGEMGIGNTTTSSAVLKSLIGCRIDEVVGKGAGLTEEAFEKKKEVVRKAIEINNPNSEDPIDIVAKVGGFDIAGMVGVFLGASYYRIPVVIDGFISVVAALLAVRLSPEVIDYLIPSHLSKEIGYNLAIKELGLEPMLNLDMRLGEGSGCPIAFSIISSACAMMNNMATFEEAEIDPSYLEEIRDKKSYIVSTLDK</sequence>
<evidence type="ECO:0000313" key="12">
    <source>
        <dbReference type="EMBL" id="VYU50256.1"/>
    </source>
</evidence>
<dbReference type="InterPro" id="IPR036087">
    <property type="entry name" value="Nict_dMeBzImd_PRibTrfase_sf"/>
</dbReference>
<evidence type="ECO:0000256" key="9">
    <source>
        <dbReference type="ARBA" id="ARBA00030686"/>
    </source>
</evidence>
<evidence type="ECO:0000256" key="1">
    <source>
        <dbReference type="ARBA" id="ARBA00002197"/>
    </source>
</evidence>
<name>A0A6N3FED9_9CLOT</name>
<comment type="pathway">
    <text evidence="2 11">Nucleoside biosynthesis; alpha-ribazole biosynthesis; alpha-ribazole from 5,6-dimethylbenzimidazole: step 1/2.</text>
</comment>
<evidence type="ECO:0000256" key="10">
    <source>
        <dbReference type="ARBA" id="ARBA00047340"/>
    </source>
</evidence>
<dbReference type="InterPro" id="IPR003200">
    <property type="entry name" value="Nict_dMeBzImd_PRibTrfase"/>
</dbReference>
<dbReference type="GO" id="GO:0008939">
    <property type="term" value="F:nicotinate-nucleotide-dimethylbenzimidazole phosphoribosyltransferase activity"/>
    <property type="evidence" value="ECO:0007669"/>
    <property type="project" value="UniProtKB-UniRule"/>
</dbReference>
<proteinExistence type="inferred from homology"/>
<dbReference type="EC" id="2.4.2.21" evidence="4 11"/>
<dbReference type="InterPro" id="IPR023195">
    <property type="entry name" value="Nict_dMeBzImd_PRibTrfase_N"/>
</dbReference>
<dbReference type="RefSeq" id="WP_156627095.1">
    <property type="nucleotide sequence ID" value="NZ_CACRTO010000037.1"/>
</dbReference>
<dbReference type="FunFam" id="3.40.50.10210:FF:000001">
    <property type="entry name" value="Nicotinate-nucleotide--dimethylbenzimidazole phosphoribosyltransferase"/>
    <property type="match status" value="1"/>
</dbReference>
<dbReference type="CDD" id="cd02439">
    <property type="entry name" value="DMB-PRT_CobT"/>
    <property type="match status" value="1"/>
</dbReference>
<dbReference type="InterPro" id="IPR017846">
    <property type="entry name" value="Nict_dMeBzImd_PRibTrfase_bact"/>
</dbReference>
<evidence type="ECO:0000256" key="5">
    <source>
        <dbReference type="ARBA" id="ARBA00015486"/>
    </source>
</evidence>
<evidence type="ECO:0000256" key="3">
    <source>
        <dbReference type="ARBA" id="ARBA00007110"/>
    </source>
</evidence>
<comment type="similarity">
    <text evidence="3 11">Belongs to the CobT family.</text>
</comment>
<comment type="catalytic activity">
    <reaction evidence="10 11">
        <text>5,6-dimethylbenzimidazole + nicotinate beta-D-ribonucleotide = alpha-ribazole 5'-phosphate + nicotinate + H(+)</text>
        <dbReference type="Rhea" id="RHEA:11196"/>
        <dbReference type="ChEBI" id="CHEBI:15378"/>
        <dbReference type="ChEBI" id="CHEBI:15890"/>
        <dbReference type="ChEBI" id="CHEBI:32544"/>
        <dbReference type="ChEBI" id="CHEBI:57502"/>
        <dbReference type="ChEBI" id="CHEBI:57918"/>
        <dbReference type="EC" id="2.4.2.21"/>
    </reaction>
</comment>
<dbReference type="EMBL" id="CACRTO010000037">
    <property type="protein sequence ID" value="VYU50256.1"/>
    <property type="molecule type" value="Genomic_DNA"/>
</dbReference>
<dbReference type="HAMAP" id="MF_00230">
    <property type="entry name" value="CobT"/>
    <property type="match status" value="1"/>
</dbReference>
<evidence type="ECO:0000256" key="6">
    <source>
        <dbReference type="ARBA" id="ARBA00022573"/>
    </source>
</evidence>